<reference evidence="2" key="1">
    <citation type="submission" date="2014-01" db="EMBL/GenBank/DDBJ databases">
        <authorList>
            <person name="Brown-Elliot B."/>
            <person name="Wallace R."/>
            <person name="Lenaerts A."/>
            <person name="Ordway D."/>
            <person name="DeGroote M.A."/>
            <person name="Parker T."/>
            <person name="Sizemore C."/>
            <person name="Tallon L.J."/>
            <person name="Sadzewicz L.K."/>
            <person name="Sengamalay N."/>
            <person name="Fraser C.M."/>
            <person name="Hine E."/>
            <person name="Shefchek K.A."/>
            <person name="Das S.P."/>
            <person name="Tettelin H."/>
        </authorList>
    </citation>
    <scope>NUCLEOTIDE SEQUENCE [LARGE SCALE GENOMIC DNA]</scope>
    <source>
        <strain evidence="2">4042</strain>
    </source>
</reference>
<organism evidence="2">
    <name type="scientific">Mycobacterium xenopi 4042</name>
    <dbReference type="NCBI Taxonomy" id="1299334"/>
    <lineage>
        <taxon>Bacteria</taxon>
        <taxon>Bacillati</taxon>
        <taxon>Actinomycetota</taxon>
        <taxon>Actinomycetes</taxon>
        <taxon>Mycobacteriales</taxon>
        <taxon>Mycobacteriaceae</taxon>
        <taxon>Mycobacterium</taxon>
    </lineage>
</organism>
<feature type="region of interest" description="Disordered" evidence="1">
    <location>
        <begin position="1"/>
        <end position="23"/>
    </location>
</feature>
<protein>
    <submittedName>
        <fullName evidence="2">Uncharacterized protein</fullName>
    </submittedName>
</protein>
<dbReference type="EMBL" id="JAOB01000004">
    <property type="protein sequence ID" value="EUA78603.1"/>
    <property type="molecule type" value="Genomic_DNA"/>
</dbReference>
<accession>X8EF18</accession>
<gene>
    <name evidence="2" type="ORF">I553_2893</name>
</gene>
<proteinExistence type="predicted"/>
<name>X8EF18_MYCXE</name>
<feature type="compositionally biased region" description="Basic residues" evidence="1">
    <location>
        <begin position="13"/>
        <end position="23"/>
    </location>
</feature>
<comment type="caution">
    <text evidence="2">The sequence shown here is derived from an EMBL/GenBank/DDBJ whole genome shotgun (WGS) entry which is preliminary data.</text>
</comment>
<dbReference type="AlphaFoldDB" id="X8EF18"/>
<evidence type="ECO:0000313" key="2">
    <source>
        <dbReference type="EMBL" id="EUA78603.1"/>
    </source>
</evidence>
<sequence>MGGIFAISAPSSSRRRGKPYFRRRATADSVSDYPIRPTAADRVFYGAGQRLR</sequence>
<evidence type="ECO:0000256" key="1">
    <source>
        <dbReference type="SAM" id="MobiDB-lite"/>
    </source>
</evidence>